<dbReference type="EMBL" id="JBHMBW010000003">
    <property type="protein sequence ID" value="MFB9622480.1"/>
    <property type="molecule type" value="Genomic_DNA"/>
</dbReference>
<keyword evidence="2" id="KW-1185">Reference proteome</keyword>
<sequence>MNVRGRREREENPRSGELWAAVSTVFFNPEGPVSPQVRAASYRILADLPGVRSLGELTDPLGRKGQAFTRTGEGSEGVATSRIVIDPVSGLPLAKEEYEGADGHRTSYIAVRAIGPTDAPPAQE</sequence>
<dbReference type="Proteomes" id="UP001589532">
    <property type="component" value="Unassembled WGS sequence"/>
</dbReference>
<accession>A0ABV5RSS9</accession>
<protein>
    <submittedName>
        <fullName evidence="1">Uncharacterized protein</fullName>
    </submittedName>
</protein>
<evidence type="ECO:0000313" key="2">
    <source>
        <dbReference type="Proteomes" id="UP001589532"/>
    </source>
</evidence>
<organism evidence="1 2">
    <name type="scientific">Nonomuraea helvata</name>
    <dbReference type="NCBI Taxonomy" id="37484"/>
    <lineage>
        <taxon>Bacteria</taxon>
        <taxon>Bacillati</taxon>
        <taxon>Actinomycetota</taxon>
        <taxon>Actinomycetes</taxon>
        <taxon>Streptosporangiales</taxon>
        <taxon>Streptosporangiaceae</taxon>
        <taxon>Nonomuraea</taxon>
    </lineage>
</organism>
<dbReference type="RefSeq" id="WP_344996681.1">
    <property type="nucleotide sequence ID" value="NZ_BAAAXV010000009.1"/>
</dbReference>
<gene>
    <name evidence="1" type="ORF">ACFFSA_05245</name>
</gene>
<comment type="caution">
    <text evidence="1">The sequence shown here is derived from an EMBL/GenBank/DDBJ whole genome shotgun (WGS) entry which is preliminary data.</text>
</comment>
<reference evidence="1 2" key="1">
    <citation type="submission" date="2024-09" db="EMBL/GenBank/DDBJ databases">
        <authorList>
            <person name="Sun Q."/>
            <person name="Mori K."/>
        </authorList>
    </citation>
    <scope>NUCLEOTIDE SEQUENCE [LARGE SCALE GENOMIC DNA]</scope>
    <source>
        <strain evidence="1 2">JCM 3143</strain>
    </source>
</reference>
<proteinExistence type="predicted"/>
<name>A0ABV5RSS9_9ACTN</name>
<evidence type="ECO:0000313" key="1">
    <source>
        <dbReference type="EMBL" id="MFB9622480.1"/>
    </source>
</evidence>